<dbReference type="AlphaFoldDB" id="A0A5M3XWW1"/>
<protein>
    <submittedName>
        <fullName evidence="1">Uncharacterized protein</fullName>
    </submittedName>
</protein>
<name>A0A5M3XWW1_9ACTN</name>
<comment type="caution">
    <text evidence="1">The sequence shown here is derived from an EMBL/GenBank/DDBJ whole genome shotgun (WGS) entry which is preliminary data.</text>
</comment>
<evidence type="ECO:0000313" key="2">
    <source>
        <dbReference type="Proteomes" id="UP000377595"/>
    </source>
</evidence>
<dbReference type="EMBL" id="BLAF01000068">
    <property type="protein sequence ID" value="GES25446.1"/>
    <property type="molecule type" value="Genomic_DNA"/>
</dbReference>
<sequence length="61" mass="6311">MTDTWARSKSNPPTTAALAGMATETPIAPNSAVNDNKTGKIGKRLAIMSLSTGGPKRNQSP</sequence>
<evidence type="ECO:0000313" key="1">
    <source>
        <dbReference type="EMBL" id="GES25446.1"/>
    </source>
</evidence>
<reference evidence="1 2" key="1">
    <citation type="submission" date="2019-10" db="EMBL/GenBank/DDBJ databases">
        <title>Whole genome shotgun sequence of Acrocarpospora pleiomorpha NBRC 16267.</title>
        <authorList>
            <person name="Ichikawa N."/>
            <person name="Kimura A."/>
            <person name="Kitahashi Y."/>
            <person name="Komaki H."/>
            <person name="Oguchi A."/>
        </authorList>
    </citation>
    <scope>NUCLEOTIDE SEQUENCE [LARGE SCALE GENOMIC DNA]</scope>
    <source>
        <strain evidence="1 2">NBRC 16267</strain>
    </source>
</reference>
<proteinExistence type="predicted"/>
<gene>
    <name evidence="1" type="ORF">Aple_083450</name>
</gene>
<dbReference type="Proteomes" id="UP000377595">
    <property type="component" value="Unassembled WGS sequence"/>
</dbReference>
<keyword evidence="2" id="KW-1185">Reference proteome</keyword>
<organism evidence="1 2">
    <name type="scientific">Acrocarpospora pleiomorpha</name>
    <dbReference type="NCBI Taxonomy" id="90975"/>
    <lineage>
        <taxon>Bacteria</taxon>
        <taxon>Bacillati</taxon>
        <taxon>Actinomycetota</taxon>
        <taxon>Actinomycetes</taxon>
        <taxon>Streptosporangiales</taxon>
        <taxon>Streptosporangiaceae</taxon>
        <taxon>Acrocarpospora</taxon>
    </lineage>
</organism>
<accession>A0A5M3XWW1</accession>